<dbReference type="Pfam" id="PF01754">
    <property type="entry name" value="zf-A20"/>
    <property type="match status" value="1"/>
</dbReference>
<dbReference type="InterPro" id="IPR050652">
    <property type="entry name" value="AN1_A20_ZnFinger"/>
</dbReference>
<proteinExistence type="predicted"/>
<evidence type="ECO:0000256" key="3">
    <source>
        <dbReference type="ARBA" id="ARBA00022771"/>
    </source>
</evidence>
<dbReference type="FunFam" id="4.10.1110.10:FF:000001">
    <property type="entry name" value="Zinc finger AN1-type containing 6"/>
    <property type="match status" value="1"/>
</dbReference>
<protein>
    <submittedName>
        <fullName evidence="9">(rape) hypothetical protein</fullName>
    </submittedName>
</protein>
<evidence type="ECO:0000313" key="9">
    <source>
        <dbReference type="EMBL" id="CAF2130778.1"/>
    </source>
</evidence>
<dbReference type="Gene3D" id="1.20.5.4770">
    <property type="match status" value="1"/>
</dbReference>
<evidence type="ECO:0000259" key="8">
    <source>
        <dbReference type="PROSITE" id="PS51039"/>
    </source>
</evidence>
<dbReference type="PANTHER" id="PTHR10634">
    <property type="entry name" value="AN1-TYPE ZINC FINGER PROTEIN"/>
    <property type="match status" value="1"/>
</dbReference>
<evidence type="ECO:0000256" key="1">
    <source>
        <dbReference type="ARBA" id="ARBA00003732"/>
    </source>
</evidence>
<comment type="function">
    <text evidence="1">May be involved in environmental stress response.</text>
</comment>
<dbReference type="Pfam" id="PF23310">
    <property type="entry name" value="TPR_27"/>
    <property type="match status" value="1"/>
</dbReference>
<keyword evidence="2" id="KW-0479">Metal-binding</keyword>
<dbReference type="InterPro" id="IPR035896">
    <property type="entry name" value="AN1-like_Znf"/>
</dbReference>
<accession>A0A816WAG8</accession>
<dbReference type="GO" id="GO:0008270">
    <property type="term" value="F:zinc ion binding"/>
    <property type="evidence" value="ECO:0007669"/>
    <property type="project" value="UniProtKB-KW"/>
</dbReference>
<feature type="region of interest" description="Disordered" evidence="6">
    <location>
        <begin position="139"/>
        <end position="158"/>
    </location>
</feature>
<name>A0A816WAG8_BRANA</name>
<evidence type="ECO:0000256" key="4">
    <source>
        <dbReference type="ARBA" id="ARBA00022833"/>
    </source>
</evidence>
<dbReference type="PROSITE" id="PS51036">
    <property type="entry name" value="ZF_A20"/>
    <property type="match status" value="1"/>
</dbReference>
<dbReference type="Pfam" id="PF01428">
    <property type="entry name" value="zf-AN1"/>
    <property type="match status" value="1"/>
</dbReference>
<gene>
    <name evidence="9" type="ORF">DARMORV10_A03P53810.1</name>
</gene>
<dbReference type="PANTHER" id="PTHR10634:SF97">
    <property type="entry name" value="ZINC FINGER A20 AND AN1 DOMAIN-CONTAINING STRESS-ASSOCIATED PROTEIN 9"/>
    <property type="match status" value="1"/>
</dbReference>
<dbReference type="SUPFAM" id="SSF57716">
    <property type="entry name" value="Glucocorticoid receptor-like (DNA-binding domain)"/>
    <property type="match status" value="1"/>
</dbReference>
<dbReference type="Proteomes" id="UP001295469">
    <property type="component" value="Chromosome A03"/>
</dbReference>
<feature type="domain" description="AN1-type" evidence="8">
    <location>
        <begin position="260"/>
        <end position="306"/>
    </location>
</feature>
<feature type="compositionally biased region" description="Polar residues" evidence="6">
    <location>
        <begin position="147"/>
        <end position="158"/>
    </location>
</feature>
<dbReference type="Gene3D" id="4.10.1110.10">
    <property type="entry name" value="AN1-like Zinc finger"/>
    <property type="match status" value="1"/>
</dbReference>
<evidence type="ECO:0000256" key="6">
    <source>
        <dbReference type="SAM" id="MobiDB-lite"/>
    </source>
</evidence>
<dbReference type="AlphaFoldDB" id="A0A816WAG8"/>
<dbReference type="EMBL" id="HG994357">
    <property type="protein sequence ID" value="CAF2130778.1"/>
    <property type="molecule type" value="Genomic_DNA"/>
</dbReference>
<reference evidence="9" key="1">
    <citation type="submission" date="2021-01" db="EMBL/GenBank/DDBJ databases">
        <authorList>
            <consortium name="Genoscope - CEA"/>
            <person name="William W."/>
        </authorList>
    </citation>
    <scope>NUCLEOTIDE SEQUENCE</scope>
</reference>
<dbReference type="FunFam" id="1.20.5.4770:FF:000007">
    <property type="entry name" value="Zinc finger A20 and AN1 domain-containing stress-associated protein 1"/>
    <property type="match status" value="1"/>
</dbReference>
<dbReference type="InterPro" id="IPR000058">
    <property type="entry name" value="Znf_AN1"/>
</dbReference>
<dbReference type="GO" id="GO:0003677">
    <property type="term" value="F:DNA binding"/>
    <property type="evidence" value="ECO:0007669"/>
    <property type="project" value="InterPro"/>
</dbReference>
<evidence type="ECO:0000256" key="5">
    <source>
        <dbReference type="PROSITE-ProRule" id="PRU00449"/>
    </source>
</evidence>
<dbReference type="InterPro" id="IPR002653">
    <property type="entry name" value="Znf_A20"/>
</dbReference>
<dbReference type="SUPFAM" id="SSF118310">
    <property type="entry name" value="AN1-like Zinc finger"/>
    <property type="match status" value="1"/>
</dbReference>
<sequence length="325" mass="35402">MAFPGLGTAAHNPLVLKHLNLRSLTAQSLSSLTMYQNLMNICVSAGNLEAHYLRGMQEYFQNENMAAGLELLEIAAQGSYDNAIYLYGIIMLCRGDPDIRKPQLDSLGWRENKARSDACWQSIKTSLHGVMVKRGRNLTVPTGKMGSEQNDSTSFTQSSEPKLCANGCGFFGSPSNMDLCSKCYRDICAEEAQTAVAKAAVEKSFKPSPSPPPPTLFIAEPDVAKPEKEKAVATVLVVAEPSSATGEATVPEQNEPPSKPARPNRCLCCNKKVGILGFKCKCGSTFCGEHRYPERHDCSFDFKEAGRGEIAKANPVIKADKLQRF</sequence>
<evidence type="ECO:0000256" key="2">
    <source>
        <dbReference type="ARBA" id="ARBA00022723"/>
    </source>
</evidence>
<feature type="domain" description="A20-type" evidence="7">
    <location>
        <begin position="158"/>
        <end position="192"/>
    </location>
</feature>
<dbReference type="SMART" id="SM00154">
    <property type="entry name" value="ZnF_AN1"/>
    <property type="match status" value="1"/>
</dbReference>
<dbReference type="PROSITE" id="PS51039">
    <property type="entry name" value="ZF_AN1"/>
    <property type="match status" value="1"/>
</dbReference>
<keyword evidence="3 5" id="KW-0863">Zinc-finger</keyword>
<keyword evidence="4" id="KW-0862">Zinc</keyword>
<organism evidence="9">
    <name type="scientific">Brassica napus</name>
    <name type="common">Rape</name>
    <dbReference type="NCBI Taxonomy" id="3708"/>
    <lineage>
        <taxon>Eukaryota</taxon>
        <taxon>Viridiplantae</taxon>
        <taxon>Streptophyta</taxon>
        <taxon>Embryophyta</taxon>
        <taxon>Tracheophyta</taxon>
        <taxon>Spermatophyta</taxon>
        <taxon>Magnoliopsida</taxon>
        <taxon>eudicotyledons</taxon>
        <taxon>Gunneridae</taxon>
        <taxon>Pentapetalae</taxon>
        <taxon>rosids</taxon>
        <taxon>malvids</taxon>
        <taxon>Brassicales</taxon>
        <taxon>Brassicaceae</taxon>
        <taxon>Brassiceae</taxon>
        <taxon>Brassica</taxon>
    </lineage>
</organism>
<evidence type="ECO:0000259" key="7">
    <source>
        <dbReference type="PROSITE" id="PS51036"/>
    </source>
</evidence>
<dbReference type="SMART" id="SM00259">
    <property type="entry name" value="ZnF_A20"/>
    <property type="match status" value="1"/>
</dbReference>
<dbReference type="InterPro" id="IPR057136">
    <property type="entry name" value="At2g35280_TPR_dom"/>
</dbReference>